<dbReference type="GO" id="GO:0003700">
    <property type="term" value="F:DNA-binding transcription factor activity"/>
    <property type="evidence" value="ECO:0007669"/>
    <property type="project" value="InterPro"/>
</dbReference>
<evidence type="ECO:0000259" key="5">
    <source>
        <dbReference type="PROSITE" id="PS50931"/>
    </source>
</evidence>
<evidence type="ECO:0000313" key="7">
    <source>
        <dbReference type="Proteomes" id="UP000050554"/>
    </source>
</evidence>
<dbReference type="CDD" id="cd05466">
    <property type="entry name" value="PBP2_LTTR_substrate"/>
    <property type="match status" value="1"/>
</dbReference>
<feature type="domain" description="HTH lysR-type" evidence="5">
    <location>
        <begin position="21"/>
        <end position="78"/>
    </location>
</feature>
<dbReference type="InterPro" id="IPR000847">
    <property type="entry name" value="LysR_HTH_N"/>
</dbReference>
<dbReference type="AlphaFoldDB" id="A0A0Q0DZ42"/>
<keyword evidence="2" id="KW-0805">Transcription regulation</keyword>
<reference evidence="6 7" key="1">
    <citation type="submission" date="2015-09" db="EMBL/GenBank/DDBJ databases">
        <title>Genome announcement of multiple Pseudomonas syringae strains.</title>
        <authorList>
            <person name="Thakur S."/>
            <person name="Wang P.W."/>
            <person name="Gong Y."/>
            <person name="Weir B.S."/>
            <person name="Guttman D.S."/>
        </authorList>
    </citation>
    <scope>NUCLEOTIDE SEQUENCE [LARGE SCALE GENOMIC DNA]</scope>
    <source>
        <strain evidence="6 7">ICMP3882</strain>
    </source>
</reference>
<dbReference type="PANTHER" id="PTHR30126">
    <property type="entry name" value="HTH-TYPE TRANSCRIPTIONAL REGULATOR"/>
    <property type="match status" value="1"/>
</dbReference>
<organism evidence="6 7">
    <name type="scientific">Pseudomonas syringae pv. ribicola</name>
    <dbReference type="NCBI Taxonomy" id="55398"/>
    <lineage>
        <taxon>Bacteria</taxon>
        <taxon>Pseudomonadati</taxon>
        <taxon>Pseudomonadota</taxon>
        <taxon>Gammaproteobacteria</taxon>
        <taxon>Pseudomonadales</taxon>
        <taxon>Pseudomonadaceae</taxon>
        <taxon>Pseudomonas</taxon>
    </lineage>
</organism>
<dbReference type="SUPFAM" id="SSF53850">
    <property type="entry name" value="Periplasmic binding protein-like II"/>
    <property type="match status" value="1"/>
</dbReference>
<dbReference type="Pfam" id="PF03466">
    <property type="entry name" value="LysR_substrate"/>
    <property type="match status" value="1"/>
</dbReference>
<evidence type="ECO:0000256" key="3">
    <source>
        <dbReference type="ARBA" id="ARBA00023125"/>
    </source>
</evidence>
<dbReference type="EMBL" id="LJRF01000152">
    <property type="protein sequence ID" value="KPY45012.1"/>
    <property type="molecule type" value="Genomic_DNA"/>
</dbReference>
<protein>
    <submittedName>
        <fullName evidence="6">LysR family transcriptional regulator</fullName>
    </submittedName>
</protein>
<dbReference type="SUPFAM" id="SSF46785">
    <property type="entry name" value="Winged helix' DNA-binding domain"/>
    <property type="match status" value="1"/>
</dbReference>
<dbReference type="PATRIC" id="fig|55398.3.peg.259"/>
<dbReference type="Gene3D" id="3.40.190.290">
    <property type="match status" value="1"/>
</dbReference>
<keyword evidence="3" id="KW-0238">DNA-binding</keyword>
<dbReference type="PROSITE" id="PS50931">
    <property type="entry name" value="HTH_LYSR"/>
    <property type="match status" value="1"/>
</dbReference>
<dbReference type="FunFam" id="1.10.10.10:FF:000001">
    <property type="entry name" value="LysR family transcriptional regulator"/>
    <property type="match status" value="1"/>
</dbReference>
<gene>
    <name evidence="6" type="ORF">ALO47_00207</name>
</gene>
<name>A0A0Q0DZ42_PSESI</name>
<dbReference type="PANTHER" id="PTHR30126:SF91">
    <property type="entry name" value="LYSR FAMILY TRANSCRIPTIONAL REGULATOR"/>
    <property type="match status" value="1"/>
</dbReference>
<proteinExistence type="inferred from homology"/>
<accession>A0A0Q0DZ42</accession>
<dbReference type="Pfam" id="PF00126">
    <property type="entry name" value="HTH_1"/>
    <property type="match status" value="1"/>
</dbReference>
<evidence type="ECO:0000256" key="4">
    <source>
        <dbReference type="ARBA" id="ARBA00023163"/>
    </source>
</evidence>
<evidence type="ECO:0000256" key="1">
    <source>
        <dbReference type="ARBA" id="ARBA00009437"/>
    </source>
</evidence>
<keyword evidence="4" id="KW-0804">Transcription</keyword>
<dbReference type="InterPro" id="IPR005119">
    <property type="entry name" value="LysR_subst-bd"/>
</dbReference>
<comment type="similarity">
    <text evidence="1">Belongs to the LysR transcriptional regulatory family.</text>
</comment>
<dbReference type="InterPro" id="IPR036390">
    <property type="entry name" value="WH_DNA-bd_sf"/>
</dbReference>
<sequence length="318" mass="35115">MGFRPNNRVSSSEPRSVSERMDWNLLKTFSAVAIEKSISKGASRLNLSQPAVSQAIKRLEEQLESTLIERDSHRFELTEAGVSVLKIALAARQSIREIDEVVGSEAGAVKGVIRLLTVSGVESPEYDRVLRDMHTMYPGISFNIEVAMTQEIVSALHRNTASFGIGINQPGEVDIKQCLMSREQVFFYCSHAHPLFHEETVTIEHLKSARFVSFSGESLGGMVSPLSAHYGNPYIRQQIAASSSNTGEVLRMVLAGIGIGALSEHLCREYEAQGLLRRLVPESRVCEVSVMLMWSAHQVRNPAEEIFLGRMQAALASD</sequence>
<dbReference type="GO" id="GO:0000976">
    <property type="term" value="F:transcription cis-regulatory region binding"/>
    <property type="evidence" value="ECO:0007669"/>
    <property type="project" value="TreeGrafter"/>
</dbReference>
<dbReference type="PRINTS" id="PR00039">
    <property type="entry name" value="HTHLYSR"/>
</dbReference>
<evidence type="ECO:0000256" key="2">
    <source>
        <dbReference type="ARBA" id="ARBA00023015"/>
    </source>
</evidence>
<dbReference type="Proteomes" id="UP000050554">
    <property type="component" value="Unassembled WGS sequence"/>
</dbReference>
<dbReference type="InterPro" id="IPR036388">
    <property type="entry name" value="WH-like_DNA-bd_sf"/>
</dbReference>
<evidence type="ECO:0000313" key="6">
    <source>
        <dbReference type="EMBL" id="KPY45012.1"/>
    </source>
</evidence>
<comment type="caution">
    <text evidence="6">The sequence shown here is derived from an EMBL/GenBank/DDBJ whole genome shotgun (WGS) entry which is preliminary data.</text>
</comment>
<dbReference type="Gene3D" id="1.10.10.10">
    <property type="entry name" value="Winged helix-like DNA-binding domain superfamily/Winged helix DNA-binding domain"/>
    <property type="match status" value="1"/>
</dbReference>